<evidence type="ECO:0000256" key="2">
    <source>
        <dbReference type="ARBA" id="ARBA00004240"/>
    </source>
</evidence>
<sequence length="1237" mass="130555">MPKPEPAFSTTDAQRLTTCLDGIADDASELRWAALDQLRYFCDGANAALLEAIGGKRFPTLAVLVELLDTAARLGGPIAVRKCVDVRQRVPVGLVVQLLECLLCNATSNLKPFLKMPNGIKNLVTTLSHYEDLIYDAEGPDILDRACNVLSYCTFYHPASAASIFIAADGVAVVTRMLNAAITHYTRTLARPGTALPSRPMPLSGSSAQWDSLTGNICELVSNVSSANSQAQKAFTQGGALRSLIDLVPLLTTTRSMTVAQGQPSLTFATEQDACLKYIDQSAAASAPASSNLDNGEAHHEAHPTPDTIVSQACLLLVLNSQLENKPMQSSVLQRAEKVSSRAAKAGHTHELRSELAALYTLHQEMFEAIEHIRLNHYHSDEVVKSLKLLARSLPSKGEAPYLLVHMHGTQTLELMIRCVSNIDEEVLSHACLACHALIQRSPPARILFLRKQGIAELAECLRDYNTDVKATSLRILCLLAAESAHARDEMRTEEVLLQVLRTIQAYPADDVTLPVLDAALEAVAHIVLSSRTNQDYIRSVAGLEPLATALKHCVASLPRHSPPAHTTRGADGFDGMGGNMGAAHGGAAMGSAGMGARRGRAGIHGTPTRVEPAATCGAPSAVTAAQSRPTTAGRSRPTTAGRVRGERASDEISGPDGRSARTTTAVAPSGAIDLWKVTETACDALNNVAYRNVGNQEALLELGVLPACLSLLARHESGDGGEGVGASLAAGALNLLINMADTNSATQDALGSREAAEAVHRLLSATGAPRIVCAACLLLSHVAWNHPTNQRLYGTEAAIRTLLSLLSAEGRAAALGQKRADAAAAEGLAAVEGLAPGSAEGGAEAVGQAVELALYAMMALVNLSYCNATVQELVRACGGVPLLHQQLASPLYEARKTAAFCLGNLVRDNSANARDVVLHGGIESLLYCLNDDDDDELSKTAYSTILHLGDSGVQQLLHLSRDAAKQLADLHARTPDLKAALAAAMAADEDEDEDEEDETDEAAAGAPGIGGARAGTPSTASGAASGARDGADKLLMEDIEDDIETLSLNIYTAEAHQRALLTEHGMDCLLPLLCDAVPFNLQEQALYVLLNATSLKDGKALSLACRHGAVGAILAVAAVAHGIKHEDALGKCLSVLEHLVEGSREGREKFCATEDGTKLLMTILQVGDVQALNPEVRTGSANLLLALVSAEPSQKAVLRLGGRRVLEQIALWDTKRRDTMVLAARAKQALRELTES</sequence>
<organism evidence="8 9">
    <name type="scientific">Chrysochromulina tobinii</name>
    <dbReference type="NCBI Taxonomy" id="1460289"/>
    <lineage>
        <taxon>Eukaryota</taxon>
        <taxon>Haptista</taxon>
        <taxon>Haptophyta</taxon>
        <taxon>Prymnesiophyceae</taxon>
        <taxon>Prymnesiales</taxon>
        <taxon>Chrysochromulinaceae</taxon>
        <taxon>Chrysochromulina</taxon>
    </lineage>
</organism>
<evidence type="ECO:0000313" key="8">
    <source>
        <dbReference type="EMBL" id="KOO25637.1"/>
    </source>
</evidence>
<comment type="subcellular location">
    <subcellularLocation>
        <location evidence="3">Cytoplasm</location>
        <location evidence="3">Cytosol</location>
    </subcellularLocation>
    <subcellularLocation>
        <location evidence="2">Endoplasmic reticulum</location>
    </subcellularLocation>
    <subcellularLocation>
        <location evidence="1">Mitochondrion</location>
    </subcellularLocation>
</comment>
<gene>
    <name evidence="8" type="ORF">Ctob_003628</name>
</gene>
<feature type="region of interest" description="Disordered" evidence="7">
    <location>
        <begin position="982"/>
        <end position="1028"/>
    </location>
</feature>
<feature type="compositionally biased region" description="Low complexity" evidence="7">
    <location>
        <begin position="1015"/>
        <end position="1028"/>
    </location>
</feature>
<dbReference type="OrthoDB" id="10545155at2759"/>
<dbReference type="GO" id="GO:0005783">
    <property type="term" value="C:endoplasmic reticulum"/>
    <property type="evidence" value="ECO:0007669"/>
    <property type="project" value="UniProtKB-SubCell"/>
</dbReference>
<dbReference type="Proteomes" id="UP000037460">
    <property type="component" value="Unassembled WGS sequence"/>
</dbReference>
<dbReference type="PANTHER" id="PTHR10957">
    <property type="entry name" value="RAP1 GTPASE-GDP DISSOCIATION STIMULATOR 1"/>
    <property type="match status" value="1"/>
</dbReference>
<evidence type="ECO:0000256" key="1">
    <source>
        <dbReference type="ARBA" id="ARBA00004173"/>
    </source>
</evidence>
<dbReference type="InterPro" id="IPR016024">
    <property type="entry name" value="ARM-type_fold"/>
</dbReference>
<dbReference type="AlphaFoldDB" id="A0A0M0JH28"/>
<dbReference type="InterPro" id="IPR011989">
    <property type="entry name" value="ARM-like"/>
</dbReference>
<evidence type="ECO:0000256" key="6">
    <source>
        <dbReference type="ARBA" id="ARBA00023128"/>
    </source>
</evidence>
<evidence type="ECO:0000256" key="5">
    <source>
        <dbReference type="ARBA" id="ARBA00022824"/>
    </source>
</evidence>
<evidence type="ECO:0000256" key="7">
    <source>
        <dbReference type="SAM" id="MobiDB-lite"/>
    </source>
</evidence>
<proteinExistence type="predicted"/>
<evidence type="ECO:0000256" key="4">
    <source>
        <dbReference type="ARBA" id="ARBA00022490"/>
    </source>
</evidence>
<name>A0A0M0JH28_9EUKA</name>
<keyword evidence="6" id="KW-0496">Mitochondrion</keyword>
<dbReference type="GO" id="GO:0005085">
    <property type="term" value="F:guanyl-nucleotide exchange factor activity"/>
    <property type="evidence" value="ECO:0007669"/>
    <property type="project" value="InterPro"/>
</dbReference>
<feature type="region of interest" description="Disordered" evidence="7">
    <location>
        <begin position="612"/>
        <end position="666"/>
    </location>
</feature>
<comment type="caution">
    <text evidence="8">The sequence shown here is derived from an EMBL/GenBank/DDBJ whole genome shotgun (WGS) entry which is preliminary data.</text>
</comment>
<protein>
    <submittedName>
        <fullName evidence="8">Uncharacterized protein</fullName>
    </submittedName>
</protein>
<evidence type="ECO:0000313" key="9">
    <source>
        <dbReference type="Proteomes" id="UP000037460"/>
    </source>
</evidence>
<dbReference type="SUPFAM" id="SSF48371">
    <property type="entry name" value="ARM repeat"/>
    <property type="match status" value="2"/>
</dbReference>
<accession>A0A0M0JH28</accession>
<dbReference type="InterPro" id="IPR040144">
    <property type="entry name" value="RAP1GDS1"/>
</dbReference>
<dbReference type="GO" id="GO:0005739">
    <property type="term" value="C:mitochondrion"/>
    <property type="evidence" value="ECO:0007669"/>
    <property type="project" value="UniProtKB-SubCell"/>
</dbReference>
<feature type="compositionally biased region" description="Acidic residues" evidence="7">
    <location>
        <begin position="988"/>
        <end position="1002"/>
    </location>
</feature>
<dbReference type="SMART" id="SM00185">
    <property type="entry name" value="ARM"/>
    <property type="match status" value="6"/>
</dbReference>
<dbReference type="InterPro" id="IPR000225">
    <property type="entry name" value="Armadillo"/>
</dbReference>
<dbReference type="GO" id="GO:0005829">
    <property type="term" value="C:cytosol"/>
    <property type="evidence" value="ECO:0007669"/>
    <property type="project" value="UniProtKB-SubCell"/>
</dbReference>
<keyword evidence="4" id="KW-0963">Cytoplasm</keyword>
<reference evidence="9" key="1">
    <citation type="journal article" date="2015" name="PLoS Genet.">
        <title>Genome Sequence and Transcriptome Analyses of Chrysochromulina tobin: Metabolic Tools for Enhanced Algal Fitness in the Prominent Order Prymnesiales (Haptophyceae).</title>
        <authorList>
            <person name="Hovde B.T."/>
            <person name="Deodato C.R."/>
            <person name="Hunsperger H.M."/>
            <person name="Ryken S.A."/>
            <person name="Yost W."/>
            <person name="Jha R.K."/>
            <person name="Patterson J."/>
            <person name="Monnat R.J. Jr."/>
            <person name="Barlow S.B."/>
            <person name="Starkenburg S.R."/>
            <person name="Cattolico R.A."/>
        </authorList>
    </citation>
    <scope>NUCLEOTIDE SEQUENCE</scope>
    <source>
        <strain evidence="9">CCMP291</strain>
    </source>
</reference>
<feature type="compositionally biased region" description="Polar residues" evidence="7">
    <location>
        <begin position="624"/>
        <end position="639"/>
    </location>
</feature>
<keyword evidence="9" id="KW-1185">Reference proteome</keyword>
<dbReference type="EMBL" id="JWZX01002948">
    <property type="protein sequence ID" value="KOO25637.1"/>
    <property type="molecule type" value="Genomic_DNA"/>
</dbReference>
<dbReference type="Gene3D" id="1.25.10.10">
    <property type="entry name" value="Leucine-rich Repeat Variant"/>
    <property type="match status" value="5"/>
</dbReference>
<evidence type="ECO:0000256" key="3">
    <source>
        <dbReference type="ARBA" id="ARBA00004514"/>
    </source>
</evidence>
<keyword evidence="5" id="KW-0256">Endoplasmic reticulum</keyword>